<gene>
    <name evidence="1" type="ORF">EVAR_66396_1</name>
</gene>
<evidence type="ECO:0000313" key="1">
    <source>
        <dbReference type="EMBL" id="GBP92082.1"/>
    </source>
</evidence>
<reference evidence="1 2" key="1">
    <citation type="journal article" date="2019" name="Commun. Biol.">
        <title>The bagworm genome reveals a unique fibroin gene that provides high tensile strength.</title>
        <authorList>
            <person name="Kono N."/>
            <person name="Nakamura H."/>
            <person name="Ohtoshi R."/>
            <person name="Tomita M."/>
            <person name="Numata K."/>
            <person name="Arakawa K."/>
        </authorList>
    </citation>
    <scope>NUCLEOTIDE SEQUENCE [LARGE SCALE GENOMIC DNA]</scope>
</reference>
<comment type="caution">
    <text evidence="1">The sequence shown here is derived from an EMBL/GenBank/DDBJ whole genome shotgun (WGS) entry which is preliminary data.</text>
</comment>
<proteinExistence type="predicted"/>
<dbReference type="EMBL" id="BGZK01002236">
    <property type="protein sequence ID" value="GBP92082.1"/>
    <property type="molecule type" value="Genomic_DNA"/>
</dbReference>
<keyword evidence="2" id="KW-1185">Reference proteome</keyword>
<evidence type="ECO:0000313" key="2">
    <source>
        <dbReference type="Proteomes" id="UP000299102"/>
    </source>
</evidence>
<accession>A0A4C1ZX61</accession>
<sequence>MFWMCWLKAITASSGPVNVKLLIKSSIFGKIKKTHGARSELNAEWVKRSLKKFLPLMSCNRPQLRQEINDPRLVPD</sequence>
<dbReference type="Proteomes" id="UP000299102">
    <property type="component" value="Unassembled WGS sequence"/>
</dbReference>
<dbReference type="AlphaFoldDB" id="A0A4C1ZX61"/>
<protein>
    <submittedName>
        <fullName evidence="1">Uncharacterized protein</fullName>
    </submittedName>
</protein>
<organism evidence="1 2">
    <name type="scientific">Eumeta variegata</name>
    <name type="common">Bagworm moth</name>
    <name type="synonym">Eumeta japonica</name>
    <dbReference type="NCBI Taxonomy" id="151549"/>
    <lineage>
        <taxon>Eukaryota</taxon>
        <taxon>Metazoa</taxon>
        <taxon>Ecdysozoa</taxon>
        <taxon>Arthropoda</taxon>
        <taxon>Hexapoda</taxon>
        <taxon>Insecta</taxon>
        <taxon>Pterygota</taxon>
        <taxon>Neoptera</taxon>
        <taxon>Endopterygota</taxon>
        <taxon>Lepidoptera</taxon>
        <taxon>Glossata</taxon>
        <taxon>Ditrysia</taxon>
        <taxon>Tineoidea</taxon>
        <taxon>Psychidae</taxon>
        <taxon>Oiketicinae</taxon>
        <taxon>Eumeta</taxon>
    </lineage>
</organism>
<name>A0A4C1ZX61_EUMVA</name>